<dbReference type="EMBL" id="JASAOG010000157">
    <property type="protein sequence ID" value="KAK0046982.1"/>
    <property type="molecule type" value="Genomic_DNA"/>
</dbReference>
<keyword evidence="4" id="KW-0479">Metal-binding</keyword>
<accession>A0AAD8F095</accession>
<dbReference type="InterPro" id="IPR046450">
    <property type="entry name" value="PA_dom_sf"/>
</dbReference>
<evidence type="ECO:0000256" key="4">
    <source>
        <dbReference type="ARBA" id="ARBA00022723"/>
    </source>
</evidence>
<dbReference type="CDD" id="cd08022">
    <property type="entry name" value="M28_PSMA_like"/>
    <property type="match status" value="1"/>
</dbReference>
<feature type="transmembrane region" description="Helical" evidence="9">
    <location>
        <begin position="26"/>
        <end position="49"/>
    </location>
</feature>
<keyword evidence="13" id="KW-0121">Carboxypeptidase</keyword>
<evidence type="ECO:0000256" key="6">
    <source>
        <dbReference type="ARBA" id="ARBA00022833"/>
    </source>
</evidence>
<dbReference type="InterPro" id="IPR007365">
    <property type="entry name" value="TFR-like_dimer_dom"/>
</dbReference>
<evidence type="ECO:0000256" key="5">
    <source>
        <dbReference type="ARBA" id="ARBA00022801"/>
    </source>
</evidence>
<comment type="similarity">
    <text evidence="2">Belongs to the peptidase M28 family. M28B subfamily.</text>
</comment>
<evidence type="ECO:0000256" key="2">
    <source>
        <dbReference type="ARBA" id="ARBA00005634"/>
    </source>
</evidence>
<evidence type="ECO:0000256" key="9">
    <source>
        <dbReference type="SAM" id="Phobius"/>
    </source>
</evidence>
<dbReference type="CDD" id="cd02121">
    <property type="entry name" value="PA_GCPII_like"/>
    <property type="match status" value="1"/>
</dbReference>
<dbReference type="Pfam" id="PF04253">
    <property type="entry name" value="TFR_dimer"/>
    <property type="match status" value="1"/>
</dbReference>
<dbReference type="InterPro" id="IPR039373">
    <property type="entry name" value="Peptidase_M28B"/>
</dbReference>
<feature type="domain" description="PA" evidence="10">
    <location>
        <begin position="184"/>
        <end position="274"/>
    </location>
</feature>
<evidence type="ECO:0000256" key="1">
    <source>
        <dbReference type="ARBA" id="ARBA00001947"/>
    </source>
</evidence>
<dbReference type="FunFam" id="3.50.30.30:FF:000045">
    <property type="entry name" value="Predicted protein"/>
    <property type="match status" value="1"/>
</dbReference>
<dbReference type="Pfam" id="PF02225">
    <property type="entry name" value="PA"/>
    <property type="match status" value="1"/>
</dbReference>
<reference evidence="13" key="2">
    <citation type="submission" date="2023-04" db="EMBL/GenBank/DDBJ databases">
        <authorList>
            <person name="Bu L."/>
            <person name="Lu L."/>
            <person name="Laidemitt M.R."/>
            <person name="Zhang S.M."/>
            <person name="Mutuku M."/>
            <person name="Mkoji G."/>
            <person name="Steinauer M."/>
            <person name="Loker E.S."/>
        </authorList>
    </citation>
    <scope>NUCLEOTIDE SEQUENCE</scope>
    <source>
        <strain evidence="13">KasaAsao</strain>
        <tissue evidence="13">Whole Snail</tissue>
    </source>
</reference>
<comment type="cofactor">
    <cofactor evidence="1">
        <name>Zn(2+)</name>
        <dbReference type="ChEBI" id="CHEBI:29105"/>
    </cofactor>
</comment>
<evidence type="ECO:0000259" key="10">
    <source>
        <dbReference type="Pfam" id="PF02225"/>
    </source>
</evidence>
<keyword evidence="7" id="KW-0482">Metalloprotease</keyword>
<evidence type="ECO:0000256" key="3">
    <source>
        <dbReference type="ARBA" id="ARBA00022670"/>
    </source>
</evidence>
<dbReference type="SUPFAM" id="SSF52025">
    <property type="entry name" value="PA domain"/>
    <property type="match status" value="1"/>
</dbReference>
<keyword evidence="5" id="KW-0378">Hydrolase</keyword>
<keyword evidence="6" id="KW-0862">Zinc</keyword>
<dbReference type="InterPro" id="IPR003137">
    <property type="entry name" value="PA_domain"/>
</dbReference>
<dbReference type="GO" id="GO:0046872">
    <property type="term" value="F:metal ion binding"/>
    <property type="evidence" value="ECO:0007669"/>
    <property type="project" value="UniProtKB-KW"/>
</dbReference>
<dbReference type="FunFam" id="3.40.630.10:FF:000089">
    <property type="entry name" value="N-acetylated alpha-linked acidic dipeptidase like 1"/>
    <property type="match status" value="1"/>
</dbReference>
<dbReference type="SUPFAM" id="SSF53187">
    <property type="entry name" value="Zn-dependent exopeptidases"/>
    <property type="match status" value="1"/>
</dbReference>
<dbReference type="PANTHER" id="PTHR10404:SF77">
    <property type="entry name" value="GLUTAMATE CARBOXYPEPTIDASE 2 HOMOLOG"/>
    <property type="match status" value="1"/>
</dbReference>
<gene>
    <name evidence="13" type="ORF">Bpfe_023550</name>
</gene>
<comment type="caution">
    <text evidence="13">The sequence shown here is derived from an EMBL/GenBank/DDBJ whole genome shotgun (WGS) entry which is preliminary data.</text>
</comment>
<evidence type="ECO:0000256" key="8">
    <source>
        <dbReference type="ARBA" id="ARBA00023180"/>
    </source>
</evidence>
<dbReference type="InterPro" id="IPR036757">
    <property type="entry name" value="TFR-like_dimer_dom_sf"/>
</dbReference>
<keyword evidence="14" id="KW-1185">Reference proteome</keyword>
<feature type="domain" description="Peptidase M28" evidence="12">
    <location>
        <begin position="369"/>
        <end position="575"/>
    </location>
</feature>
<evidence type="ECO:0000313" key="14">
    <source>
        <dbReference type="Proteomes" id="UP001233172"/>
    </source>
</evidence>
<dbReference type="GO" id="GO:0008237">
    <property type="term" value="F:metallopeptidase activity"/>
    <property type="evidence" value="ECO:0007669"/>
    <property type="project" value="UniProtKB-KW"/>
</dbReference>
<dbReference type="Proteomes" id="UP001233172">
    <property type="component" value="Unassembled WGS sequence"/>
</dbReference>
<sequence length="764" mass="85129">MSSTSTEMLSTEDIFREKSKMNLTRLILFLVFSAVVGLVIGLLIGAFAICDKDNRDGLFLKDVPDTLVSEENPDISDLILNSIDPERIESYLRDLTKHPHIAGRSRDFELVTLLQNHFKSNGLHVQTTPYDVLLSYPSDITPNSVRLINASGSVVYDAKEHESNISGEPDVVMPFNAYSPNRLVEGELVFVNYGRVEDYDDLLRLQNISVAGRIVIVKYGKLFRGDKVDIAASYGAIGIIIYSDPYDYTGFKEGDYRVYPDTWWLPSTGVQRGTVFTGDGDPLTPGYPANNLAYRYDEDKVDPPLPKIPSHPIGYGAAAEILKHLKGASIPNWKGSLNVSYNTGPGFLQVGMTLQLNVTTTNKRAKAENVFGLIRGTVEPDRYVLVGNHRDAWIYGAIDPSSGTAVIMELATVMGSLVKSGQWKPRRSIVFCSWGAEEFGLIGSTEWVEQYVATLRERAVVYINVDIAVLGNDTLKVASTPLMHNIIYDASKKVSNPNPKEVESGRKTVYDTWLHVTNNSGLPLITTPASGSDFAPILQRAGITALDMSYAYDSNKYKIAYYALYHTEYEKFAIVKSQFDQQFLFHAAIAQLSGEMSRRLADALILPFNVSNYAAGLETLRTELDKDYGASLKSNLSNYDLLETVIQNFTKDVHDFETRLKSVNKNNPFALRTVNDQIMLLERAFLEPEGLPGRPKKKHLIFAESDHDSYAGSSFPGLVDLMFKIGTEPERWEKVKQHFSVVLQTIQSAGAMLRDVTNFMSETL</sequence>
<reference evidence="13" key="1">
    <citation type="journal article" date="2023" name="PLoS Negl. Trop. Dis.">
        <title>A genome sequence for Biomphalaria pfeifferi, the major vector snail for the human-infecting parasite Schistosoma mansoni.</title>
        <authorList>
            <person name="Bu L."/>
            <person name="Lu L."/>
            <person name="Laidemitt M.R."/>
            <person name="Zhang S.M."/>
            <person name="Mutuku M."/>
            <person name="Mkoji G."/>
            <person name="Steinauer M."/>
            <person name="Loker E.S."/>
        </authorList>
    </citation>
    <scope>NUCLEOTIDE SEQUENCE</scope>
    <source>
        <strain evidence="13">KasaAsao</strain>
    </source>
</reference>
<organism evidence="13 14">
    <name type="scientific">Biomphalaria pfeifferi</name>
    <name type="common">Bloodfluke planorb</name>
    <name type="synonym">Freshwater snail</name>
    <dbReference type="NCBI Taxonomy" id="112525"/>
    <lineage>
        <taxon>Eukaryota</taxon>
        <taxon>Metazoa</taxon>
        <taxon>Spiralia</taxon>
        <taxon>Lophotrochozoa</taxon>
        <taxon>Mollusca</taxon>
        <taxon>Gastropoda</taxon>
        <taxon>Heterobranchia</taxon>
        <taxon>Euthyneura</taxon>
        <taxon>Panpulmonata</taxon>
        <taxon>Hygrophila</taxon>
        <taxon>Lymnaeoidea</taxon>
        <taxon>Planorbidae</taxon>
        <taxon>Biomphalaria</taxon>
    </lineage>
</organism>
<dbReference type="GO" id="GO:0006508">
    <property type="term" value="P:proteolysis"/>
    <property type="evidence" value="ECO:0007669"/>
    <property type="project" value="UniProtKB-KW"/>
</dbReference>
<dbReference type="Gene3D" id="3.50.30.30">
    <property type="match status" value="1"/>
</dbReference>
<dbReference type="GO" id="GO:0004180">
    <property type="term" value="F:carboxypeptidase activity"/>
    <property type="evidence" value="ECO:0007669"/>
    <property type="project" value="UniProtKB-KW"/>
</dbReference>
<dbReference type="Gene3D" id="1.20.930.40">
    <property type="entry name" value="Transferrin receptor-like, dimerisation domain"/>
    <property type="match status" value="1"/>
</dbReference>
<keyword evidence="9" id="KW-0812">Transmembrane</keyword>
<feature type="domain" description="Transferrin receptor-like dimerisation" evidence="11">
    <location>
        <begin position="639"/>
        <end position="753"/>
    </location>
</feature>
<name>A0AAD8F095_BIOPF</name>
<proteinExistence type="inferred from homology"/>
<dbReference type="AlphaFoldDB" id="A0AAD8F095"/>
<dbReference type="InterPro" id="IPR007484">
    <property type="entry name" value="Peptidase_M28"/>
</dbReference>
<keyword evidence="3" id="KW-0645">Protease</keyword>
<keyword evidence="9" id="KW-1133">Transmembrane helix</keyword>
<keyword evidence="8" id="KW-0325">Glycoprotein</keyword>
<evidence type="ECO:0000259" key="11">
    <source>
        <dbReference type="Pfam" id="PF04253"/>
    </source>
</evidence>
<evidence type="ECO:0000313" key="13">
    <source>
        <dbReference type="EMBL" id="KAK0046982.1"/>
    </source>
</evidence>
<dbReference type="PANTHER" id="PTHR10404">
    <property type="entry name" value="N-ACETYLATED-ALPHA-LINKED ACIDIC DIPEPTIDASE"/>
    <property type="match status" value="1"/>
</dbReference>
<dbReference type="FunFam" id="1.20.930.40:FF:000001">
    <property type="entry name" value="N-acetylated-alpha-linked acidic dipeptidase 2"/>
    <property type="match status" value="1"/>
</dbReference>
<evidence type="ECO:0000256" key="7">
    <source>
        <dbReference type="ARBA" id="ARBA00023049"/>
    </source>
</evidence>
<evidence type="ECO:0000259" key="12">
    <source>
        <dbReference type="Pfam" id="PF04389"/>
    </source>
</evidence>
<dbReference type="Pfam" id="PF04389">
    <property type="entry name" value="Peptidase_M28"/>
    <property type="match status" value="1"/>
</dbReference>
<protein>
    <submittedName>
        <fullName evidence="13">Glutamate carboxypeptidase 2</fullName>
    </submittedName>
</protein>
<dbReference type="SUPFAM" id="SSF47672">
    <property type="entry name" value="Transferrin receptor-like dimerisation domain"/>
    <property type="match status" value="1"/>
</dbReference>
<dbReference type="Gene3D" id="3.40.630.10">
    <property type="entry name" value="Zn peptidases"/>
    <property type="match status" value="1"/>
</dbReference>
<keyword evidence="9" id="KW-0472">Membrane</keyword>